<accession>A0A1W1VE66</accession>
<reference evidence="1 2" key="1">
    <citation type="submission" date="2017-04" db="EMBL/GenBank/DDBJ databases">
        <authorList>
            <person name="Afonso C.L."/>
            <person name="Miller P.J."/>
            <person name="Scott M.A."/>
            <person name="Spackman E."/>
            <person name="Goraichik I."/>
            <person name="Dimitrov K.M."/>
            <person name="Suarez D.L."/>
            <person name="Swayne D.E."/>
        </authorList>
    </citation>
    <scope>NUCLEOTIDE SEQUENCE [LARGE SCALE GENOMIC DNA]</scope>
    <source>
        <strain evidence="1 2">KR-140</strain>
    </source>
</reference>
<organism evidence="1 2">
    <name type="scientific">Deinococcus hopiensis KR-140</name>
    <dbReference type="NCBI Taxonomy" id="695939"/>
    <lineage>
        <taxon>Bacteria</taxon>
        <taxon>Thermotogati</taxon>
        <taxon>Deinococcota</taxon>
        <taxon>Deinococci</taxon>
        <taxon>Deinococcales</taxon>
        <taxon>Deinococcaceae</taxon>
        <taxon>Deinococcus</taxon>
    </lineage>
</organism>
<protein>
    <submittedName>
        <fullName evidence="1">Uncharacterized protein</fullName>
    </submittedName>
</protein>
<proteinExistence type="predicted"/>
<keyword evidence="2" id="KW-1185">Reference proteome</keyword>
<dbReference type="Proteomes" id="UP000192582">
    <property type="component" value="Unassembled WGS sequence"/>
</dbReference>
<dbReference type="AlphaFoldDB" id="A0A1W1VE66"/>
<evidence type="ECO:0000313" key="1">
    <source>
        <dbReference type="EMBL" id="SMB91490.1"/>
    </source>
</evidence>
<evidence type="ECO:0000313" key="2">
    <source>
        <dbReference type="Proteomes" id="UP000192582"/>
    </source>
</evidence>
<dbReference type="OrthoDB" id="58726at2"/>
<sequence length="286" mass="30588">MPYPRLAVPPQQAAYTGLHTDYYPWAEVTLDLAMRQAQGLSAVFDMQQGEQWARFVWVRGALQGGFTASSEVSWPAAMVGLPRAAVTLTALDPVVAELIWASRAVPLQALDGVWPTHEAALAHHRFSGVLLCGETVSFWAGGQVVGGERPAEGATCLALPLLTELGASAPAAPPAATSAPEPASMLPFWTDLIAATHRVTPLDETWRLVSVRLAEHHPCLDPFAHEVFVEGGQLHVEAELAPDEMSAALLSAYQATLARLGLRLADLPVAELRTRPEWTAAGLEVA</sequence>
<gene>
    <name evidence="1" type="ORF">SAMN00790413_01153</name>
</gene>
<dbReference type="STRING" id="695939.SAMN00790413_01153"/>
<dbReference type="RefSeq" id="WP_084048688.1">
    <property type="nucleotide sequence ID" value="NZ_FWWU01000009.1"/>
</dbReference>
<dbReference type="EMBL" id="FWWU01000009">
    <property type="protein sequence ID" value="SMB91490.1"/>
    <property type="molecule type" value="Genomic_DNA"/>
</dbReference>
<name>A0A1W1VE66_9DEIO</name>